<name>A0A5N5WEV7_STRMB</name>
<dbReference type="OrthoDB" id="3508128at2"/>
<gene>
    <name evidence="4" type="ORF">FRZ00_01555</name>
</gene>
<sequence>MGKRRDRERPEEAAGPRPAVEAAVRRLRALPADAAEDAADADASVLAAAPAGPAAVGRALLATAEAELRRAWERGWQPADVVRLARRDATGPGLRFVLAAVAAEARRYPPGTLPPRWAGQLRDLDAAVWWPDDDAFLDGFARRERLSRFETVAAALLALRLVASLPHIGLAGPLPGTAGSRPSTPGGRAAAVEPKTLARIRALLAKAESTDFPDEAEAFSAKAQELMARHSLDDALLAAAADASAADGPDVCRLGVEGPYESAKALLLSAVAEANHCHAVWSGEYGFSTVVGFEADLELVELMYTSLLVQADAAMIRAADAHHRGTNGHGPNERGARARSGRRTRDFRESFLIAYAARIGDRLSAAARDATEHAARPEALPVLAARDVAVGETAGRLFPETTSHRLRGRDAEGWARGTEAADAARLGRRRPAG</sequence>
<accession>A0A5N5WEV7</accession>
<dbReference type="Proteomes" id="UP000327000">
    <property type="component" value="Unassembled WGS sequence"/>
</dbReference>
<evidence type="ECO:0000313" key="4">
    <source>
        <dbReference type="EMBL" id="KAB7852497.1"/>
    </source>
</evidence>
<dbReference type="InterPro" id="IPR024498">
    <property type="entry name" value="DUF2786"/>
</dbReference>
<comment type="caution">
    <text evidence="4">The sequence shown here is derived from an EMBL/GenBank/DDBJ whole genome shotgun (WGS) entry which is preliminary data.</text>
</comment>
<feature type="domain" description="DUF7168" evidence="3">
    <location>
        <begin position="263"/>
        <end position="378"/>
    </location>
</feature>
<evidence type="ECO:0000259" key="3">
    <source>
        <dbReference type="Pfam" id="PF23771"/>
    </source>
</evidence>
<proteinExistence type="predicted"/>
<dbReference type="Pfam" id="PF10979">
    <property type="entry name" value="DUF2786"/>
    <property type="match status" value="1"/>
</dbReference>
<keyword evidence="5" id="KW-1185">Reference proteome</keyword>
<feature type="domain" description="DUF2786" evidence="2">
    <location>
        <begin position="195"/>
        <end position="233"/>
    </location>
</feature>
<organism evidence="4 5">
    <name type="scientific">Streptomyces mobaraensis</name>
    <name type="common">Streptoverticillium mobaraense</name>
    <dbReference type="NCBI Taxonomy" id="35621"/>
    <lineage>
        <taxon>Bacteria</taxon>
        <taxon>Bacillati</taxon>
        <taxon>Actinomycetota</taxon>
        <taxon>Actinomycetes</taxon>
        <taxon>Kitasatosporales</taxon>
        <taxon>Streptomycetaceae</taxon>
        <taxon>Streptomyces</taxon>
    </lineage>
</organism>
<feature type="region of interest" description="Disordered" evidence="1">
    <location>
        <begin position="322"/>
        <end position="343"/>
    </location>
</feature>
<feature type="region of interest" description="Disordered" evidence="1">
    <location>
        <begin position="408"/>
        <end position="433"/>
    </location>
</feature>
<evidence type="ECO:0000256" key="1">
    <source>
        <dbReference type="SAM" id="MobiDB-lite"/>
    </source>
</evidence>
<dbReference type="RefSeq" id="WP_152262221.1">
    <property type="nucleotide sequence ID" value="NZ_VOKX01000003.1"/>
</dbReference>
<reference evidence="4 5" key="1">
    <citation type="journal article" date="2019" name="Microb. Cell Fact.">
        <title>Exploring novel herbicidin analogues by transcriptional regulator overexpression and MS/MS molecular networking.</title>
        <authorList>
            <person name="Shi Y."/>
            <person name="Gu R."/>
            <person name="Li Y."/>
            <person name="Wang X."/>
            <person name="Ren W."/>
            <person name="Li X."/>
            <person name="Wang L."/>
            <person name="Xie Y."/>
            <person name="Hong B."/>
        </authorList>
    </citation>
    <scope>NUCLEOTIDE SEQUENCE [LARGE SCALE GENOMIC DNA]</scope>
    <source>
        <strain evidence="4 5">US-43</strain>
    </source>
</reference>
<protein>
    <submittedName>
        <fullName evidence="4">DUF2786 domain-containing protein</fullName>
    </submittedName>
</protein>
<feature type="region of interest" description="Disordered" evidence="1">
    <location>
        <begin position="1"/>
        <end position="20"/>
    </location>
</feature>
<dbReference type="Pfam" id="PF23771">
    <property type="entry name" value="DUF7168"/>
    <property type="match status" value="1"/>
</dbReference>
<dbReference type="AlphaFoldDB" id="A0A5N5WEV7"/>
<evidence type="ECO:0000313" key="5">
    <source>
        <dbReference type="Proteomes" id="UP000327000"/>
    </source>
</evidence>
<evidence type="ECO:0000259" key="2">
    <source>
        <dbReference type="Pfam" id="PF10979"/>
    </source>
</evidence>
<dbReference type="EMBL" id="VOKX01000003">
    <property type="protein sequence ID" value="KAB7852497.1"/>
    <property type="molecule type" value="Genomic_DNA"/>
</dbReference>
<dbReference type="InterPro" id="IPR055592">
    <property type="entry name" value="DUF7168"/>
</dbReference>
<feature type="compositionally biased region" description="Basic and acidic residues" evidence="1">
    <location>
        <begin position="1"/>
        <end position="14"/>
    </location>
</feature>